<reference evidence="4 5" key="1">
    <citation type="submission" date="2019-12" db="EMBL/GenBank/DDBJ databases">
        <title>Novel species isolated from a subtropical stream in China.</title>
        <authorList>
            <person name="Lu H."/>
        </authorList>
    </citation>
    <scope>NUCLEOTIDE SEQUENCE [LARGE SCALE GENOMIC DNA]</scope>
    <source>
        <strain evidence="4 5">FT127W</strain>
    </source>
</reference>
<dbReference type="InterPro" id="IPR002068">
    <property type="entry name" value="A-crystallin/Hsp20_dom"/>
</dbReference>
<protein>
    <submittedName>
        <fullName evidence="4">Hsp20 family protein</fullName>
    </submittedName>
</protein>
<dbReference type="RefSeq" id="WP_161072917.1">
    <property type="nucleotide sequence ID" value="NZ_WWCU01000015.1"/>
</dbReference>
<dbReference type="AlphaFoldDB" id="A0A7X4HC89"/>
<proteinExistence type="inferred from homology"/>
<dbReference type="Gene3D" id="2.60.40.790">
    <property type="match status" value="1"/>
</dbReference>
<accession>A0A7X4HC89</accession>
<dbReference type="InterPro" id="IPR008978">
    <property type="entry name" value="HSP20-like_chaperone"/>
</dbReference>
<evidence type="ECO:0000313" key="5">
    <source>
        <dbReference type="Proteomes" id="UP000450676"/>
    </source>
</evidence>
<evidence type="ECO:0000313" key="4">
    <source>
        <dbReference type="EMBL" id="MYN08601.1"/>
    </source>
</evidence>
<evidence type="ECO:0000256" key="2">
    <source>
        <dbReference type="RuleBase" id="RU003616"/>
    </source>
</evidence>
<name>A0A7X4HC89_9BURK</name>
<dbReference type="PANTHER" id="PTHR11527">
    <property type="entry name" value="HEAT-SHOCK PROTEIN 20 FAMILY MEMBER"/>
    <property type="match status" value="1"/>
</dbReference>
<dbReference type="Pfam" id="PF00011">
    <property type="entry name" value="HSP20"/>
    <property type="match status" value="1"/>
</dbReference>
<gene>
    <name evidence="4" type="ORF">GTP77_14775</name>
</gene>
<dbReference type="PROSITE" id="PS01031">
    <property type="entry name" value="SHSP"/>
    <property type="match status" value="1"/>
</dbReference>
<sequence>MAHHHVTHFDPFRDLARTDPLRGVEDFFRDMGFKHVLRDMAGPPPIRLDVSENEHAYNVKAELPGVKKEDISVQIAGSQVSISAESRREHDEKKGETLLRSERYVGQQMRSFTLGQDVDEGKAQAKYHDGVLELTLPKRANGGAKKLPIN</sequence>
<comment type="caution">
    <text evidence="4">The sequence shown here is derived from an EMBL/GenBank/DDBJ whole genome shotgun (WGS) entry which is preliminary data.</text>
</comment>
<comment type="similarity">
    <text evidence="1 2">Belongs to the small heat shock protein (HSP20) family.</text>
</comment>
<dbReference type="CDD" id="cd06464">
    <property type="entry name" value="ACD_sHsps-like"/>
    <property type="match status" value="1"/>
</dbReference>
<evidence type="ECO:0000256" key="1">
    <source>
        <dbReference type="PROSITE-ProRule" id="PRU00285"/>
    </source>
</evidence>
<organism evidence="4 5">
    <name type="scientific">Pseudoduganella aquatica</name>
    <dbReference type="NCBI Taxonomy" id="2660641"/>
    <lineage>
        <taxon>Bacteria</taxon>
        <taxon>Pseudomonadati</taxon>
        <taxon>Pseudomonadota</taxon>
        <taxon>Betaproteobacteria</taxon>
        <taxon>Burkholderiales</taxon>
        <taxon>Oxalobacteraceae</taxon>
        <taxon>Telluria group</taxon>
        <taxon>Pseudoduganella</taxon>
    </lineage>
</organism>
<feature type="domain" description="SHSP" evidence="3">
    <location>
        <begin position="37"/>
        <end position="150"/>
    </location>
</feature>
<dbReference type="InterPro" id="IPR031107">
    <property type="entry name" value="Small_HSP"/>
</dbReference>
<dbReference type="SUPFAM" id="SSF49764">
    <property type="entry name" value="HSP20-like chaperones"/>
    <property type="match status" value="1"/>
</dbReference>
<dbReference type="EMBL" id="WWCU01000015">
    <property type="protein sequence ID" value="MYN08601.1"/>
    <property type="molecule type" value="Genomic_DNA"/>
</dbReference>
<keyword evidence="5" id="KW-1185">Reference proteome</keyword>
<dbReference type="Proteomes" id="UP000450676">
    <property type="component" value="Unassembled WGS sequence"/>
</dbReference>
<evidence type="ECO:0000259" key="3">
    <source>
        <dbReference type="PROSITE" id="PS01031"/>
    </source>
</evidence>